<reference evidence="2" key="1">
    <citation type="submission" date="2021-02" db="EMBL/GenBank/DDBJ databases">
        <authorList>
            <person name="Nowell W R."/>
        </authorList>
    </citation>
    <scope>NUCLEOTIDE SEQUENCE</scope>
</reference>
<dbReference type="EMBL" id="CAJOBH010199211">
    <property type="protein sequence ID" value="CAF4982915.1"/>
    <property type="molecule type" value="Genomic_DNA"/>
</dbReference>
<evidence type="ECO:0000313" key="1">
    <source>
        <dbReference type="EMBL" id="CAF1534749.1"/>
    </source>
</evidence>
<sequence length="223" mass="23867">MPNIVSEQPRNEGFENLFRMLNGETFLKQYRCHEGQGICGRKTTITLTNARLITRRREPGKCCCKGPHVDTAIFLRNIELLRITAMAISSKSCCGDPCGCCQSCLCGLCCCDKCCGQCCGRCCGQCCGRCCGQCCGRCCGNSCRCCGCGPCCGECFGKCCGCADCCECTGCDECGEGGDLPKWIEAKGAFGSEVLTFKLQEAAIAANDMSAAILPFKRGRDGY</sequence>
<dbReference type="Proteomes" id="UP000663834">
    <property type="component" value="Unassembled WGS sequence"/>
</dbReference>
<name>A0A815YRW0_9BILA</name>
<dbReference type="AlphaFoldDB" id="A0A815YRW0"/>
<evidence type="ECO:0000313" key="3">
    <source>
        <dbReference type="EMBL" id="CAF4982915.1"/>
    </source>
</evidence>
<dbReference type="Proteomes" id="UP000681967">
    <property type="component" value="Unassembled WGS sequence"/>
</dbReference>
<protein>
    <submittedName>
        <fullName evidence="2">Uncharacterized protein</fullName>
    </submittedName>
</protein>
<comment type="caution">
    <text evidence="2">The sequence shown here is derived from an EMBL/GenBank/DDBJ whole genome shotgun (WGS) entry which is preliminary data.</text>
</comment>
<dbReference type="EMBL" id="CAJNOV010013901">
    <property type="protein sequence ID" value="CAF1534749.1"/>
    <property type="molecule type" value="Genomic_DNA"/>
</dbReference>
<evidence type="ECO:0000313" key="4">
    <source>
        <dbReference type="Proteomes" id="UP000663834"/>
    </source>
</evidence>
<evidence type="ECO:0000313" key="2">
    <source>
        <dbReference type="EMBL" id="CAF1573463.1"/>
    </source>
</evidence>
<accession>A0A815YRW0</accession>
<dbReference type="OrthoDB" id="10014832at2759"/>
<organism evidence="2 4">
    <name type="scientific">Rotaria magnacalcarata</name>
    <dbReference type="NCBI Taxonomy" id="392030"/>
    <lineage>
        <taxon>Eukaryota</taxon>
        <taxon>Metazoa</taxon>
        <taxon>Spiralia</taxon>
        <taxon>Gnathifera</taxon>
        <taxon>Rotifera</taxon>
        <taxon>Eurotatoria</taxon>
        <taxon>Bdelloidea</taxon>
        <taxon>Philodinida</taxon>
        <taxon>Philodinidae</taxon>
        <taxon>Rotaria</taxon>
    </lineage>
</organism>
<proteinExistence type="predicted"/>
<gene>
    <name evidence="3" type="ORF">BYL167_LOCUS54938</name>
    <name evidence="1" type="ORF">CJN711_LOCUS29283</name>
    <name evidence="2" type="ORF">KQP761_LOCUS19418</name>
</gene>
<dbReference type="EMBL" id="CAJNOW010009911">
    <property type="protein sequence ID" value="CAF1573463.1"/>
    <property type="molecule type" value="Genomic_DNA"/>
</dbReference>
<dbReference type="Proteomes" id="UP000663855">
    <property type="component" value="Unassembled WGS sequence"/>
</dbReference>